<feature type="coiled-coil region" evidence="3">
    <location>
        <begin position="97"/>
        <end position="145"/>
    </location>
</feature>
<dbReference type="InterPro" id="IPR036871">
    <property type="entry name" value="PX_dom_sf"/>
</dbReference>
<dbReference type="PANTHER" id="PTHR22999">
    <property type="entry name" value="PX SERINE/THREONINE KINASE PXK"/>
    <property type="match status" value="1"/>
</dbReference>
<dbReference type="InterPro" id="IPR051837">
    <property type="entry name" value="SortingNexin/PXDomain-PKLike"/>
</dbReference>
<dbReference type="SMART" id="SM00312">
    <property type="entry name" value="PX"/>
    <property type="match status" value="1"/>
</dbReference>
<dbReference type="PROSITE" id="PS50195">
    <property type="entry name" value="PX"/>
    <property type="match status" value="1"/>
</dbReference>
<dbReference type="GO" id="GO:0005769">
    <property type="term" value="C:early endosome"/>
    <property type="evidence" value="ECO:0007669"/>
    <property type="project" value="TreeGrafter"/>
</dbReference>
<dbReference type="InterPro" id="IPR001683">
    <property type="entry name" value="PX_dom"/>
</dbReference>
<dbReference type="GO" id="GO:0006622">
    <property type="term" value="P:protein targeting to lysosome"/>
    <property type="evidence" value="ECO:0007669"/>
    <property type="project" value="TreeGrafter"/>
</dbReference>
<gene>
    <name evidence="5" type="ORF">P4O66_017120</name>
</gene>
<feature type="non-terminal residue" evidence="5">
    <location>
        <position position="1"/>
    </location>
</feature>
<name>A0AAD8YVN5_9TELE</name>
<dbReference type="Proteomes" id="UP001239994">
    <property type="component" value="Unassembled WGS sequence"/>
</dbReference>
<dbReference type="EMBL" id="JAROKS010000024">
    <property type="protein sequence ID" value="KAK1786729.1"/>
    <property type="molecule type" value="Genomic_DNA"/>
</dbReference>
<organism evidence="5 6">
    <name type="scientific">Electrophorus voltai</name>
    <dbReference type="NCBI Taxonomy" id="2609070"/>
    <lineage>
        <taxon>Eukaryota</taxon>
        <taxon>Metazoa</taxon>
        <taxon>Chordata</taxon>
        <taxon>Craniata</taxon>
        <taxon>Vertebrata</taxon>
        <taxon>Euteleostomi</taxon>
        <taxon>Actinopterygii</taxon>
        <taxon>Neopterygii</taxon>
        <taxon>Teleostei</taxon>
        <taxon>Ostariophysi</taxon>
        <taxon>Gymnotiformes</taxon>
        <taxon>Gymnotoidei</taxon>
        <taxon>Gymnotidae</taxon>
        <taxon>Electrophorus</taxon>
    </lineage>
</organism>
<feature type="non-terminal residue" evidence="5">
    <location>
        <position position="195"/>
    </location>
</feature>
<dbReference type="PANTHER" id="PTHR22999:SF23">
    <property type="entry name" value="SORTING NEXIN-16"/>
    <property type="match status" value="1"/>
</dbReference>
<proteinExistence type="predicted"/>
<feature type="domain" description="PX" evidence="4">
    <location>
        <begin position="1"/>
        <end position="92"/>
    </location>
</feature>
<keyword evidence="3" id="KW-0175">Coiled coil</keyword>
<evidence type="ECO:0000256" key="2">
    <source>
        <dbReference type="ARBA" id="ARBA00022490"/>
    </source>
</evidence>
<evidence type="ECO:0000256" key="1">
    <source>
        <dbReference type="ARBA" id="ARBA00004496"/>
    </source>
</evidence>
<comment type="caution">
    <text evidence="5">The sequence shown here is derived from an EMBL/GenBank/DDBJ whole genome shotgun (WGS) entry which is preliminary data.</text>
</comment>
<dbReference type="GO" id="GO:0005770">
    <property type="term" value="C:late endosome"/>
    <property type="evidence" value="ECO:0007669"/>
    <property type="project" value="TreeGrafter"/>
</dbReference>
<evidence type="ECO:0000256" key="3">
    <source>
        <dbReference type="SAM" id="Coils"/>
    </source>
</evidence>
<dbReference type="Pfam" id="PF00787">
    <property type="entry name" value="PX"/>
    <property type="match status" value="1"/>
</dbReference>
<keyword evidence="2" id="KW-0963">Cytoplasm</keyword>
<dbReference type="GO" id="GO:0008333">
    <property type="term" value="P:endosome to lysosome transport"/>
    <property type="evidence" value="ECO:0007669"/>
    <property type="project" value="TreeGrafter"/>
</dbReference>
<evidence type="ECO:0000259" key="4">
    <source>
        <dbReference type="PROSITE" id="PS50195"/>
    </source>
</evidence>
<evidence type="ECO:0000313" key="5">
    <source>
        <dbReference type="EMBL" id="KAK1786729.1"/>
    </source>
</evidence>
<comment type="subcellular location">
    <subcellularLocation>
        <location evidence="1">Cytoplasm</location>
    </subcellularLocation>
</comment>
<keyword evidence="6" id="KW-1185">Reference proteome</keyword>
<sequence>YKILVRRAPDESWVIFRRYTDFCRLNDKLRELFPKFRLDLPPKRWFKDNYDMDFLEARRLGLQAFLQNMVTLKDIVSSDVVRGFLCLDDPPGPFDSLEESRAYCETLEETNHRLQRELLEKQREIESLKRILEDRELQINKLEQTKNGVASSQGDGGSLRLVCSESCVSARTSTDTDSALMFKAASTDYVRNTGN</sequence>
<evidence type="ECO:0000313" key="6">
    <source>
        <dbReference type="Proteomes" id="UP001239994"/>
    </source>
</evidence>
<dbReference type="Gene3D" id="3.30.1520.10">
    <property type="entry name" value="Phox-like domain"/>
    <property type="match status" value="1"/>
</dbReference>
<reference evidence="5" key="1">
    <citation type="submission" date="2023-03" db="EMBL/GenBank/DDBJ databases">
        <title>Electrophorus voltai genome.</title>
        <authorList>
            <person name="Bian C."/>
        </authorList>
    </citation>
    <scope>NUCLEOTIDE SEQUENCE</scope>
    <source>
        <strain evidence="5">CB-2022</strain>
        <tissue evidence="5">Muscle</tissue>
    </source>
</reference>
<dbReference type="SUPFAM" id="SSF64268">
    <property type="entry name" value="PX domain"/>
    <property type="match status" value="1"/>
</dbReference>
<dbReference type="GO" id="GO:0045022">
    <property type="term" value="P:early endosome to late endosome transport"/>
    <property type="evidence" value="ECO:0007669"/>
    <property type="project" value="TreeGrafter"/>
</dbReference>
<dbReference type="GO" id="GO:0035091">
    <property type="term" value="F:phosphatidylinositol binding"/>
    <property type="evidence" value="ECO:0007669"/>
    <property type="project" value="InterPro"/>
</dbReference>
<accession>A0AAD8YVN5</accession>
<dbReference type="AlphaFoldDB" id="A0AAD8YVN5"/>
<protein>
    <recommendedName>
        <fullName evidence="4">PX domain-containing protein</fullName>
    </recommendedName>
</protein>